<evidence type="ECO:0000313" key="2">
    <source>
        <dbReference type="EMBL" id="QGR19145.1"/>
    </source>
</evidence>
<keyword evidence="1" id="KW-0472">Membrane</keyword>
<evidence type="ECO:0000256" key="1">
    <source>
        <dbReference type="SAM" id="Phobius"/>
    </source>
</evidence>
<sequence length="70" mass="7577">MISELRNKVLFPAIEGIGFILIYLGFKTTGVESVVLGVIGLLVVVVSAGYFTRCKQTTNQTSNSQQQSPN</sequence>
<gene>
    <name evidence="2" type="ORF">D1868_03575</name>
</gene>
<dbReference type="AlphaFoldDB" id="A0A650CN85"/>
<organism evidence="2 3">
    <name type="scientific">Stygiolobus azoricus</name>
    <dbReference type="NCBI Taxonomy" id="41675"/>
    <lineage>
        <taxon>Archaea</taxon>
        <taxon>Thermoproteota</taxon>
        <taxon>Thermoprotei</taxon>
        <taxon>Sulfolobales</taxon>
        <taxon>Sulfolobaceae</taxon>
        <taxon>Stygiolobus</taxon>
    </lineage>
</organism>
<keyword evidence="1" id="KW-0812">Transmembrane</keyword>
<accession>A0A650CN85</accession>
<proteinExistence type="predicted"/>
<protein>
    <submittedName>
        <fullName evidence="2">Uncharacterized protein</fullName>
    </submittedName>
</protein>
<dbReference type="EMBL" id="CP045483">
    <property type="protein sequence ID" value="QGR19145.1"/>
    <property type="molecule type" value="Genomic_DNA"/>
</dbReference>
<feature type="transmembrane region" description="Helical" evidence="1">
    <location>
        <begin position="9"/>
        <end position="26"/>
    </location>
</feature>
<reference evidence="2 3" key="1">
    <citation type="submission" date="2019-10" db="EMBL/GenBank/DDBJ databases">
        <title>Genome Sequences from Six Type Strain Members of the Archaeal Family Sulfolobaceae: Acidianus ambivalens, Acidianus infernus, Metallosphaera prunae, Stygiolobus azoricus, Sulfolobus metallicus, and Sulfurisphaera ohwakuensis.</title>
        <authorList>
            <person name="Counts J.A."/>
            <person name="Kelly R.M."/>
        </authorList>
    </citation>
    <scope>NUCLEOTIDE SEQUENCE [LARGE SCALE GENOMIC DNA]</scope>
    <source>
        <strain evidence="2 3">FC6</strain>
    </source>
</reference>
<dbReference type="Proteomes" id="UP000423396">
    <property type="component" value="Chromosome"/>
</dbReference>
<name>A0A650CN85_9CREN</name>
<dbReference type="KEGG" id="sazo:D1868_03575"/>
<dbReference type="GeneID" id="42798122"/>
<evidence type="ECO:0000313" key="3">
    <source>
        <dbReference type="Proteomes" id="UP000423396"/>
    </source>
</evidence>
<keyword evidence="3" id="KW-1185">Reference proteome</keyword>
<dbReference type="RefSeq" id="WP_156005628.1">
    <property type="nucleotide sequence ID" value="NZ_CP045483.1"/>
</dbReference>
<feature type="transmembrane region" description="Helical" evidence="1">
    <location>
        <begin position="32"/>
        <end position="51"/>
    </location>
</feature>
<keyword evidence="1" id="KW-1133">Transmembrane helix</keyword>